<keyword evidence="2" id="KW-1185">Reference proteome</keyword>
<protein>
    <recommendedName>
        <fullName evidence="3">Gliding motility-associated C-terminal domain-containing protein</fullName>
    </recommendedName>
</protein>
<dbReference type="InterPro" id="IPR026341">
    <property type="entry name" value="T9SS_type_B"/>
</dbReference>
<sequence length="427" mass="48150">MINIASYINKVITINSIVKYYLLIGLSLLNFQKGRAQFTNAGELSVKDGGILSIYEDYMNKSSGSFINDGDVYVFKDWKNDGNVSFNKTFSNGKTFFMGTSGQFIEGDGISDFENIIFSNNSESAPFYLGATISVNNIAEFDKGIINAVDLNGLIIFNENATHQKVHDGSFVDGRVQKNGKKDFLFPVGAVNYLRPAFQESISENNSYTTQYFFKNSDDATHSHLQKEESILKINNKEYWEVEQTLAGENIVLTLTLDQDTTPEEFLSEKGDTKVVIVRWDEQLKKWVNENGALSDAVSSEGYSNLLTTKVKGYGLFTTAIVEKEKDELVVYNSISPNGDGLNDKFYIKGISKYPDNKVEIYNRWGVKVYETKGYNETDNMFEGYSDGRATISRNEKLPAGTYFYILNYNDGKKAREKTGYLYINSQ</sequence>
<dbReference type="Proteomes" id="UP001501367">
    <property type="component" value="Unassembled WGS sequence"/>
</dbReference>
<comment type="caution">
    <text evidence="1">The sequence shown here is derived from an EMBL/GenBank/DDBJ whole genome shotgun (WGS) entry which is preliminary data.</text>
</comment>
<evidence type="ECO:0008006" key="3">
    <source>
        <dbReference type="Google" id="ProtNLM"/>
    </source>
</evidence>
<accession>A0ABP7FRA9</accession>
<organism evidence="1 2">
    <name type="scientific">Flavobacterium ginsengisoli</name>
    <dbReference type="NCBI Taxonomy" id="871694"/>
    <lineage>
        <taxon>Bacteria</taxon>
        <taxon>Pseudomonadati</taxon>
        <taxon>Bacteroidota</taxon>
        <taxon>Flavobacteriia</taxon>
        <taxon>Flavobacteriales</taxon>
        <taxon>Flavobacteriaceae</taxon>
        <taxon>Flavobacterium</taxon>
    </lineage>
</organism>
<reference evidence="2" key="1">
    <citation type="journal article" date="2019" name="Int. J. Syst. Evol. Microbiol.">
        <title>The Global Catalogue of Microorganisms (GCM) 10K type strain sequencing project: providing services to taxonomists for standard genome sequencing and annotation.</title>
        <authorList>
            <consortium name="The Broad Institute Genomics Platform"/>
            <consortium name="The Broad Institute Genome Sequencing Center for Infectious Disease"/>
            <person name="Wu L."/>
            <person name="Ma J."/>
        </authorList>
    </citation>
    <scope>NUCLEOTIDE SEQUENCE [LARGE SCALE GENOMIC DNA]</scope>
    <source>
        <strain evidence="2">JCM 17336</strain>
    </source>
</reference>
<gene>
    <name evidence="1" type="ORF">GCM10022422_32520</name>
</gene>
<evidence type="ECO:0000313" key="1">
    <source>
        <dbReference type="EMBL" id="GAA3745791.1"/>
    </source>
</evidence>
<dbReference type="RefSeq" id="WP_278021173.1">
    <property type="nucleotide sequence ID" value="NZ_BAABDT010000006.1"/>
</dbReference>
<evidence type="ECO:0000313" key="2">
    <source>
        <dbReference type="Proteomes" id="UP001501367"/>
    </source>
</evidence>
<dbReference type="NCBIfam" id="TIGR04131">
    <property type="entry name" value="Bac_Flav_CTERM"/>
    <property type="match status" value="1"/>
</dbReference>
<dbReference type="EMBL" id="BAABDT010000006">
    <property type="protein sequence ID" value="GAA3745791.1"/>
    <property type="molecule type" value="Genomic_DNA"/>
</dbReference>
<dbReference type="Pfam" id="PF13585">
    <property type="entry name" value="CHU_C"/>
    <property type="match status" value="1"/>
</dbReference>
<name>A0ABP7FRA9_9FLAO</name>
<proteinExistence type="predicted"/>